<dbReference type="Gene3D" id="1.10.1660.10">
    <property type="match status" value="1"/>
</dbReference>
<reference evidence="2 3" key="1">
    <citation type="submission" date="2016-10" db="EMBL/GenBank/DDBJ databases">
        <authorList>
            <person name="de Groot N.N."/>
        </authorList>
    </citation>
    <scope>NUCLEOTIDE SEQUENCE [LARGE SCALE GENOMIC DNA]</scope>
    <source>
        <strain evidence="2 3">CGMCC 4.6858</strain>
    </source>
</reference>
<dbReference type="AlphaFoldDB" id="A0A1G6STJ8"/>
<organism evidence="2 3">
    <name type="scientific">Nocardioides lianchengensis</name>
    <dbReference type="NCBI Taxonomy" id="1045774"/>
    <lineage>
        <taxon>Bacteria</taxon>
        <taxon>Bacillati</taxon>
        <taxon>Actinomycetota</taxon>
        <taxon>Actinomycetes</taxon>
        <taxon>Propionibacteriales</taxon>
        <taxon>Nocardioidaceae</taxon>
        <taxon>Nocardioides</taxon>
    </lineage>
</organism>
<dbReference type="PROSITE" id="PS50937">
    <property type="entry name" value="HTH_MERR_2"/>
    <property type="match status" value="1"/>
</dbReference>
<name>A0A1G6STJ8_9ACTN</name>
<evidence type="ECO:0000259" key="1">
    <source>
        <dbReference type="PROSITE" id="PS50937"/>
    </source>
</evidence>
<sequence>MTGVSVATLRTWEQRHGFPVPHRLPSGHRRYDASVVEAVLTVLRQREAGTRLETAIAEAQQPDGRSAPSVFAEVRRRSPHLEVHRLRKATVSALSRAIEDEFCARADQPVLFGGFQKRRFYEPVRDRWEDLATTARATLVMADFDGPLPGERAVRVRLTAESPLRREWFVVCDAHGLPALLTAWELPGQAGIGDQDREFEAIWTVDPRAVRNASRVCAATSLAVGAPGAELLVRQLAEPSSRPLDPSASARLFNRVVTYLDRQG</sequence>
<accession>A0A1G6STJ8</accession>
<dbReference type="Proteomes" id="UP000199034">
    <property type="component" value="Unassembled WGS sequence"/>
</dbReference>
<dbReference type="STRING" id="1045774.SAMN05421872_106267"/>
<dbReference type="SMART" id="SM00422">
    <property type="entry name" value="HTH_MERR"/>
    <property type="match status" value="1"/>
</dbReference>
<dbReference type="InterPro" id="IPR009061">
    <property type="entry name" value="DNA-bd_dom_put_sf"/>
</dbReference>
<dbReference type="GO" id="GO:0006355">
    <property type="term" value="P:regulation of DNA-templated transcription"/>
    <property type="evidence" value="ECO:0007669"/>
    <property type="project" value="InterPro"/>
</dbReference>
<dbReference type="InterPro" id="IPR019278">
    <property type="entry name" value="DICT_dom"/>
</dbReference>
<dbReference type="InterPro" id="IPR000551">
    <property type="entry name" value="MerR-type_HTH_dom"/>
</dbReference>
<protein>
    <submittedName>
        <fullName evidence="2">DICT domain-containing protein</fullName>
    </submittedName>
</protein>
<proteinExistence type="predicted"/>
<evidence type="ECO:0000313" key="2">
    <source>
        <dbReference type="EMBL" id="SDD19944.1"/>
    </source>
</evidence>
<dbReference type="EMBL" id="FMZM01000006">
    <property type="protein sequence ID" value="SDD19944.1"/>
    <property type="molecule type" value="Genomic_DNA"/>
</dbReference>
<keyword evidence="3" id="KW-1185">Reference proteome</keyword>
<gene>
    <name evidence="2" type="ORF">SAMN05421872_106267</name>
</gene>
<dbReference type="Pfam" id="PF10069">
    <property type="entry name" value="DICT"/>
    <property type="match status" value="1"/>
</dbReference>
<dbReference type="GO" id="GO:0003677">
    <property type="term" value="F:DNA binding"/>
    <property type="evidence" value="ECO:0007669"/>
    <property type="project" value="InterPro"/>
</dbReference>
<dbReference type="SUPFAM" id="SSF46955">
    <property type="entry name" value="Putative DNA-binding domain"/>
    <property type="match status" value="1"/>
</dbReference>
<feature type="domain" description="HTH merR-type" evidence="1">
    <location>
        <begin position="1"/>
        <end position="61"/>
    </location>
</feature>
<dbReference type="Pfam" id="PF00376">
    <property type="entry name" value="MerR"/>
    <property type="match status" value="1"/>
</dbReference>
<evidence type="ECO:0000313" key="3">
    <source>
        <dbReference type="Proteomes" id="UP000199034"/>
    </source>
</evidence>